<gene>
    <name evidence="2" type="ORF">EDC65_1202</name>
</gene>
<keyword evidence="3" id="KW-1185">Reference proteome</keyword>
<feature type="domain" description="Glycosyltransferase subfamily 4-like N-terminal" evidence="1">
    <location>
        <begin position="16"/>
        <end position="217"/>
    </location>
</feature>
<dbReference type="GO" id="GO:0016757">
    <property type="term" value="F:glycosyltransferase activity"/>
    <property type="evidence" value="ECO:0007669"/>
    <property type="project" value="UniProtKB-ARBA"/>
</dbReference>
<dbReference type="PANTHER" id="PTHR12526">
    <property type="entry name" value="GLYCOSYLTRANSFERASE"/>
    <property type="match status" value="1"/>
</dbReference>
<sequence length="444" mass="48631">MRVLHLVHNHPSLHPGGTEIFARELFQALRADGDNRQLLVAAVDDLHRRPHPGTRFQSAGAGADELLLWAGHFDRFQLNQADTEGTLFELGELAEGFRPDIIHFHHLLRFGANAVPFLRRVCPEARFVLSLHDYYPLCHRDGVLLRNPGNERCDGPSPNACNGCFPDISPGSFLVRDLMLKAHLTGFDRFVAPSRFLRDRYLAWGLPADRLVHIANGRDWPLPAPPRAGSGPRNRFAVLGNLSVYKGTTVALDAARRLADAGVDFSLDIHGAPRYQTEAFTQRIEADVRALGSRARHHGAYEPADVAGILAAADWVIVPSIWWENAPLVIDEAMHHGRPVLCSGIGGMAERVRNGIDGLHFRAGDPLALADTMARAATEDGLWQRLSGGIGPVRTVADAADEHMALYRELLTPRVAAIAEPAADTAAKRRRPLVRGEGVSPARA</sequence>
<comment type="caution">
    <text evidence="2">The sequence shown here is derived from an EMBL/GenBank/DDBJ whole genome shotgun (WGS) entry which is preliminary data.</text>
</comment>
<organism evidence="2 3">
    <name type="scientific">Stella humosa</name>
    <dbReference type="NCBI Taxonomy" id="94"/>
    <lineage>
        <taxon>Bacteria</taxon>
        <taxon>Pseudomonadati</taxon>
        <taxon>Pseudomonadota</taxon>
        <taxon>Alphaproteobacteria</taxon>
        <taxon>Rhodospirillales</taxon>
        <taxon>Stellaceae</taxon>
        <taxon>Stella</taxon>
    </lineage>
</organism>
<keyword evidence="2" id="KW-0808">Transferase</keyword>
<dbReference type="OrthoDB" id="9807414at2"/>
<accession>A0A3N1M369</accession>
<evidence type="ECO:0000313" key="2">
    <source>
        <dbReference type="EMBL" id="ROQ02014.1"/>
    </source>
</evidence>
<reference evidence="2 3" key="1">
    <citation type="submission" date="2018-11" db="EMBL/GenBank/DDBJ databases">
        <title>Genomic Encyclopedia of Type Strains, Phase IV (KMG-IV): sequencing the most valuable type-strain genomes for metagenomic binning, comparative biology and taxonomic classification.</title>
        <authorList>
            <person name="Goeker M."/>
        </authorList>
    </citation>
    <scope>NUCLEOTIDE SEQUENCE [LARGE SCALE GENOMIC DNA]</scope>
    <source>
        <strain evidence="2 3">DSM 5900</strain>
    </source>
</reference>
<dbReference type="Proteomes" id="UP000278222">
    <property type="component" value="Unassembled WGS sequence"/>
</dbReference>
<dbReference type="Pfam" id="PF13692">
    <property type="entry name" value="Glyco_trans_1_4"/>
    <property type="match status" value="1"/>
</dbReference>
<name>A0A3N1M369_9PROT</name>
<protein>
    <submittedName>
        <fullName evidence="2">Glycosyltransferase involved in cell wall biosynthesis</fullName>
    </submittedName>
</protein>
<evidence type="ECO:0000313" key="3">
    <source>
        <dbReference type="Proteomes" id="UP000278222"/>
    </source>
</evidence>
<dbReference type="InterPro" id="IPR028098">
    <property type="entry name" value="Glyco_trans_4-like_N"/>
</dbReference>
<dbReference type="EMBL" id="RJKX01000011">
    <property type="protein sequence ID" value="ROQ02014.1"/>
    <property type="molecule type" value="Genomic_DNA"/>
</dbReference>
<dbReference type="Pfam" id="PF13579">
    <property type="entry name" value="Glyco_trans_4_4"/>
    <property type="match status" value="1"/>
</dbReference>
<proteinExistence type="predicted"/>
<dbReference type="SUPFAM" id="SSF53756">
    <property type="entry name" value="UDP-Glycosyltransferase/glycogen phosphorylase"/>
    <property type="match status" value="1"/>
</dbReference>
<dbReference type="CDD" id="cd03823">
    <property type="entry name" value="GT4_ExpE7-like"/>
    <property type="match status" value="1"/>
</dbReference>
<dbReference type="RefSeq" id="WP_123688849.1">
    <property type="nucleotide sequence ID" value="NZ_AP019700.1"/>
</dbReference>
<evidence type="ECO:0000259" key="1">
    <source>
        <dbReference type="Pfam" id="PF13579"/>
    </source>
</evidence>
<dbReference type="AlphaFoldDB" id="A0A3N1M369"/>
<dbReference type="Gene3D" id="3.40.50.2000">
    <property type="entry name" value="Glycogen Phosphorylase B"/>
    <property type="match status" value="2"/>
</dbReference>